<reference evidence="2 3" key="1">
    <citation type="submission" date="2018-12" db="EMBL/GenBank/DDBJ databases">
        <title>Complete Genome Sequence of the Corallopyronin A producing Myxobacterium Corallococcus coralloides B035.</title>
        <authorList>
            <person name="Bouhired S.M."/>
            <person name="Rupp O."/>
            <person name="Blom J."/>
            <person name="Schaeberle T.F."/>
            <person name="Kehraus S."/>
            <person name="Schiefer A."/>
            <person name="Pfarr K."/>
            <person name="Goesmann A."/>
            <person name="Hoerauf A."/>
            <person name="Koenig G.M."/>
        </authorList>
    </citation>
    <scope>NUCLEOTIDE SEQUENCE [LARGE SCALE GENOMIC DNA]</scope>
    <source>
        <strain evidence="2 3">B035</strain>
    </source>
</reference>
<dbReference type="AlphaFoldDB" id="A0A410RIQ9"/>
<dbReference type="EMBL" id="CP034669">
    <property type="protein sequence ID" value="QAT81745.1"/>
    <property type="molecule type" value="Genomic_DNA"/>
</dbReference>
<evidence type="ECO:0008006" key="4">
    <source>
        <dbReference type="Google" id="ProtNLM"/>
    </source>
</evidence>
<feature type="signal peptide" evidence="1">
    <location>
        <begin position="1"/>
        <end position="25"/>
    </location>
</feature>
<evidence type="ECO:0000313" key="2">
    <source>
        <dbReference type="EMBL" id="QAT81745.1"/>
    </source>
</evidence>
<gene>
    <name evidence="2" type="ORF">EJ065_0136</name>
</gene>
<feature type="chain" id="PRO_5019575917" description="Lipoprotein" evidence="1">
    <location>
        <begin position="26"/>
        <end position="297"/>
    </location>
</feature>
<protein>
    <recommendedName>
        <fullName evidence="4">Lipoprotein</fullName>
    </recommendedName>
</protein>
<dbReference type="Pfam" id="PF16138">
    <property type="entry name" value="DUF4846"/>
    <property type="match status" value="1"/>
</dbReference>
<organism evidence="2 3">
    <name type="scientific">Corallococcus coralloides</name>
    <name type="common">Myxococcus coralloides</name>
    <dbReference type="NCBI Taxonomy" id="184914"/>
    <lineage>
        <taxon>Bacteria</taxon>
        <taxon>Pseudomonadati</taxon>
        <taxon>Myxococcota</taxon>
        <taxon>Myxococcia</taxon>
        <taxon>Myxococcales</taxon>
        <taxon>Cystobacterineae</taxon>
        <taxon>Myxococcaceae</taxon>
        <taxon>Corallococcus</taxon>
    </lineage>
</organism>
<keyword evidence="1" id="KW-0732">Signal</keyword>
<sequence>MGPVRPLLALATLLTVALPLASCEAAGRAKVAPRAPTAEEQRRYPWLPSSTQVRSLEEAFAPPEGYSRVSLEAGSFGAWLRGLPLRPEGSPVRDFQGKTVLAASDSRLAAVGELDVGAANLQQCADSILRLHAEWRWASGQPERIAYRFTSGHLASWPRYAAGERARVSGSKVTWVPGSAAADSSRAAFRSYLNLLFTYAGTLSLQAEGARPTREQLRPGDFFVLGGSPGHTVLVLDVATNAKGERVALIGQGFTPAQDFHVLAGRDGPWFPLEGESVATPFWAPFPMTSLRRLPSP</sequence>
<evidence type="ECO:0000313" key="3">
    <source>
        <dbReference type="Proteomes" id="UP000288758"/>
    </source>
</evidence>
<name>A0A410RIQ9_CORCK</name>
<evidence type="ECO:0000256" key="1">
    <source>
        <dbReference type="SAM" id="SignalP"/>
    </source>
</evidence>
<dbReference type="Proteomes" id="UP000288758">
    <property type="component" value="Chromosome"/>
</dbReference>
<accession>A0A410RIQ9</accession>
<dbReference type="InterPro" id="IPR032315">
    <property type="entry name" value="DUF4846"/>
</dbReference>
<proteinExistence type="predicted"/>
<dbReference type="RefSeq" id="WP_128800255.1">
    <property type="nucleotide sequence ID" value="NZ_CP034669.1"/>
</dbReference>